<proteinExistence type="predicted"/>
<sequence length="281" mass="31959">MKKIMTRTIGLWINLLVWVAPRTAARVGFELFCRPFRGKMTDKHLAFLHSGERFSFAHAGETIQAYKWGSGSRKILLLHGWQSHTFRWKSYVDALDKEKYTVYSLDAPGHGLSSGKFMTMPLYSEVVEKFIGQIGSLDTVLSHSIGGFTAIYTFYRLPELAPERLVVLAPPGEAQDFISFYTGELKLSSRAVRLIVDYFEARVKQAPAYFSAPRFATKLNSRGLLIHDEEDGEASVEHSRRINSVWSNSQLIITKGYGHNLRSKKVVDYVMDFVEHDLVEN</sequence>
<dbReference type="AlphaFoldDB" id="A0AAP2E324"/>
<dbReference type="Gene3D" id="3.40.50.1820">
    <property type="entry name" value="alpha/beta hydrolase"/>
    <property type="match status" value="1"/>
</dbReference>
<name>A0AAP2E324_9BACT</name>
<organism evidence="2 3">
    <name type="scientific">Dawidia cretensis</name>
    <dbReference type="NCBI Taxonomy" id="2782350"/>
    <lineage>
        <taxon>Bacteria</taxon>
        <taxon>Pseudomonadati</taxon>
        <taxon>Bacteroidota</taxon>
        <taxon>Cytophagia</taxon>
        <taxon>Cytophagales</taxon>
        <taxon>Chryseotaleaceae</taxon>
        <taxon>Dawidia</taxon>
    </lineage>
</organism>
<keyword evidence="2" id="KW-0378">Hydrolase</keyword>
<dbReference type="EMBL" id="JAHESE010000030">
    <property type="protein sequence ID" value="MBT1711159.1"/>
    <property type="molecule type" value="Genomic_DNA"/>
</dbReference>
<dbReference type="Pfam" id="PF12146">
    <property type="entry name" value="Hydrolase_4"/>
    <property type="match status" value="1"/>
</dbReference>
<protein>
    <submittedName>
        <fullName evidence="2">Alpha/beta hydrolase</fullName>
    </submittedName>
</protein>
<dbReference type="GO" id="GO:0016787">
    <property type="term" value="F:hydrolase activity"/>
    <property type="evidence" value="ECO:0007669"/>
    <property type="project" value="UniProtKB-KW"/>
</dbReference>
<reference evidence="2 3" key="1">
    <citation type="submission" date="2021-05" db="EMBL/GenBank/DDBJ databases">
        <title>A Polyphasic approach of four new species of the genus Ohtaekwangia: Ohtaekwangia histidinii sp. nov., Ohtaekwangia cretensis sp. nov., Ohtaekwangia indiensis sp. nov., Ohtaekwangia reichenbachii sp. nov. from diverse environment.</title>
        <authorList>
            <person name="Octaviana S."/>
        </authorList>
    </citation>
    <scope>NUCLEOTIDE SEQUENCE [LARGE SCALE GENOMIC DNA]</scope>
    <source>
        <strain evidence="2 3">PWU5</strain>
    </source>
</reference>
<keyword evidence="3" id="KW-1185">Reference proteome</keyword>
<evidence type="ECO:0000313" key="2">
    <source>
        <dbReference type="EMBL" id="MBT1711159.1"/>
    </source>
</evidence>
<dbReference type="InterPro" id="IPR022742">
    <property type="entry name" value="Hydrolase_4"/>
</dbReference>
<dbReference type="RefSeq" id="WP_254086735.1">
    <property type="nucleotide sequence ID" value="NZ_JAHESE010000030.1"/>
</dbReference>
<dbReference type="PANTHER" id="PTHR46438">
    <property type="entry name" value="ALPHA/BETA-HYDROLASES SUPERFAMILY PROTEIN"/>
    <property type="match status" value="1"/>
</dbReference>
<evidence type="ECO:0000313" key="3">
    <source>
        <dbReference type="Proteomes" id="UP001319080"/>
    </source>
</evidence>
<dbReference type="InterPro" id="IPR029058">
    <property type="entry name" value="AB_hydrolase_fold"/>
</dbReference>
<dbReference type="Proteomes" id="UP001319080">
    <property type="component" value="Unassembled WGS sequence"/>
</dbReference>
<dbReference type="SUPFAM" id="SSF53474">
    <property type="entry name" value="alpha/beta-Hydrolases"/>
    <property type="match status" value="1"/>
</dbReference>
<accession>A0AAP2E324</accession>
<gene>
    <name evidence="2" type="ORF">KK062_23145</name>
</gene>
<comment type="caution">
    <text evidence="2">The sequence shown here is derived from an EMBL/GenBank/DDBJ whole genome shotgun (WGS) entry which is preliminary data.</text>
</comment>
<feature type="domain" description="Serine aminopeptidase S33" evidence="1">
    <location>
        <begin position="74"/>
        <end position="187"/>
    </location>
</feature>
<evidence type="ECO:0000259" key="1">
    <source>
        <dbReference type="Pfam" id="PF12146"/>
    </source>
</evidence>